<dbReference type="AlphaFoldDB" id="A0A0U9HG39"/>
<name>A0A0U9HG39_9FIRM</name>
<dbReference type="Proteomes" id="UP000062160">
    <property type="component" value="Unassembled WGS sequence"/>
</dbReference>
<feature type="transmembrane region" description="Helical" evidence="1">
    <location>
        <begin position="39"/>
        <end position="56"/>
    </location>
</feature>
<dbReference type="STRING" id="224999.GCA_001485475_01678"/>
<evidence type="ECO:0000313" key="2">
    <source>
        <dbReference type="EMBL" id="GAQ25642.1"/>
    </source>
</evidence>
<proteinExistence type="predicted"/>
<accession>A0A0U9HG39</accession>
<keyword evidence="1" id="KW-0812">Transmembrane</keyword>
<sequence>MMTLFVVRVLGLDEAIKEATNNGTVHFGLEKIWSVLVKYVVPVIIFLVFLSSTGIIKI</sequence>
<protein>
    <submittedName>
        <fullName evidence="2">Uncharacterized protein</fullName>
    </submittedName>
</protein>
<evidence type="ECO:0000313" key="3">
    <source>
        <dbReference type="Proteomes" id="UP000062160"/>
    </source>
</evidence>
<reference evidence="2" key="1">
    <citation type="journal article" date="2016" name="Genome Announc.">
        <title>Draft Genome Sequence of the Syntrophic Lactate-Degrading Bacterium Tepidanaerobacter syntrophicus JLT.</title>
        <authorList>
            <person name="Matsuura N."/>
            <person name="Ohashi A."/>
            <person name="Tourlousse D.M."/>
            <person name="Sekiguchi Y."/>
        </authorList>
    </citation>
    <scope>NUCLEOTIDE SEQUENCE [LARGE SCALE GENOMIC DNA]</scope>
    <source>
        <strain evidence="2">JL</strain>
    </source>
</reference>
<keyword evidence="1" id="KW-1133">Transmembrane helix</keyword>
<evidence type="ECO:0000256" key="1">
    <source>
        <dbReference type="SAM" id="Phobius"/>
    </source>
</evidence>
<gene>
    <name evidence="2" type="ORF">TSYNT_8178</name>
</gene>
<organism evidence="2">
    <name type="scientific">Tepidanaerobacter syntrophicus</name>
    <dbReference type="NCBI Taxonomy" id="224999"/>
    <lineage>
        <taxon>Bacteria</taxon>
        <taxon>Bacillati</taxon>
        <taxon>Bacillota</taxon>
        <taxon>Clostridia</taxon>
        <taxon>Thermosediminibacterales</taxon>
        <taxon>Tepidanaerobacteraceae</taxon>
        <taxon>Tepidanaerobacter</taxon>
    </lineage>
</organism>
<keyword evidence="3" id="KW-1185">Reference proteome</keyword>
<keyword evidence="1" id="KW-0472">Membrane</keyword>
<dbReference type="EMBL" id="DF977002">
    <property type="protein sequence ID" value="GAQ25642.1"/>
    <property type="molecule type" value="Genomic_DNA"/>
</dbReference>